<dbReference type="InterPro" id="IPR050109">
    <property type="entry name" value="HTH-type_TetR-like_transc_reg"/>
</dbReference>
<name>A0A7K2ITN5_9ACTN</name>
<accession>A0A7K2ITN5</accession>
<dbReference type="Pfam" id="PF17940">
    <property type="entry name" value="TetR_C_31"/>
    <property type="match status" value="1"/>
</dbReference>
<dbReference type="AlphaFoldDB" id="A0A7K2ITN5"/>
<organism evidence="4 5">
    <name type="scientific">Nocardiopsis alba</name>
    <dbReference type="NCBI Taxonomy" id="53437"/>
    <lineage>
        <taxon>Bacteria</taxon>
        <taxon>Bacillati</taxon>
        <taxon>Actinomycetota</taxon>
        <taxon>Actinomycetes</taxon>
        <taxon>Streptosporangiales</taxon>
        <taxon>Nocardiopsidaceae</taxon>
        <taxon>Nocardiopsis</taxon>
    </lineage>
</organism>
<dbReference type="Proteomes" id="UP000467124">
    <property type="component" value="Unassembled WGS sequence"/>
</dbReference>
<dbReference type="Gene3D" id="1.10.357.10">
    <property type="entry name" value="Tetracycline Repressor, domain 2"/>
    <property type="match status" value="1"/>
</dbReference>
<dbReference type="SUPFAM" id="SSF46689">
    <property type="entry name" value="Homeodomain-like"/>
    <property type="match status" value="1"/>
</dbReference>
<dbReference type="GO" id="GO:0003700">
    <property type="term" value="F:DNA-binding transcription factor activity"/>
    <property type="evidence" value="ECO:0007669"/>
    <property type="project" value="TreeGrafter"/>
</dbReference>
<dbReference type="RefSeq" id="WP_161111079.1">
    <property type="nucleotide sequence ID" value="NZ_WWHY01000001.1"/>
</dbReference>
<gene>
    <name evidence="4" type="ORF">GTW20_13150</name>
</gene>
<dbReference type="Pfam" id="PF00440">
    <property type="entry name" value="TetR_N"/>
    <property type="match status" value="1"/>
</dbReference>
<protein>
    <submittedName>
        <fullName evidence="4">TetR family transcriptional regulator</fullName>
    </submittedName>
</protein>
<dbReference type="InterPro" id="IPR009057">
    <property type="entry name" value="Homeodomain-like_sf"/>
</dbReference>
<dbReference type="EMBL" id="WWHY01000001">
    <property type="protein sequence ID" value="MYR33184.1"/>
    <property type="molecule type" value="Genomic_DNA"/>
</dbReference>
<reference evidence="4 5" key="1">
    <citation type="journal article" date="2019" name="Nat. Commun.">
        <title>The antimicrobial potential of Streptomyces from insect microbiomes.</title>
        <authorList>
            <person name="Chevrette M.G."/>
            <person name="Carlson C.M."/>
            <person name="Ortega H.E."/>
            <person name="Thomas C."/>
            <person name="Ananiev G.E."/>
            <person name="Barns K.J."/>
            <person name="Book A.J."/>
            <person name="Cagnazzo J."/>
            <person name="Carlos C."/>
            <person name="Flanigan W."/>
            <person name="Grubbs K.J."/>
            <person name="Horn H.A."/>
            <person name="Hoffmann F.M."/>
            <person name="Klassen J.L."/>
            <person name="Knack J.J."/>
            <person name="Lewin G.R."/>
            <person name="McDonald B.R."/>
            <person name="Muller L."/>
            <person name="Melo W.G.P."/>
            <person name="Pinto-Tomas A.A."/>
            <person name="Schmitz A."/>
            <person name="Wendt-Pienkowski E."/>
            <person name="Wildman S."/>
            <person name="Zhao M."/>
            <person name="Zhang F."/>
            <person name="Bugni T.S."/>
            <person name="Andes D.R."/>
            <person name="Pupo M.T."/>
            <person name="Currie C.R."/>
        </authorList>
    </citation>
    <scope>NUCLEOTIDE SEQUENCE [LARGE SCALE GENOMIC DNA]</scope>
    <source>
        <strain evidence="4 5">SID5840</strain>
    </source>
</reference>
<sequence length="207" mass="22472">MNTAYTSDDPENISDGRLRKGEQRRRLLVNATMDVITNEGVTAVSQRRVATEAGVPPSTVTYYYATIDDLLVDALTRVNNAYVAVVEGLPEDPDEALRGFATLIAEGIGPDRAHALAEMELFLLAARRPALGEQVDCWYDAVDAFFALYLPDPAARAGVIAASDGYLLRCCVMEPPPSADEVYRALRRLIDRERDAGTTPASPSAPV</sequence>
<dbReference type="GO" id="GO:0000976">
    <property type="term" value="F:transcription cis-regulatory region binding"/>
    <property type="evidence" value="ECO:0007669"/>
    <property type="project" value="TreeGrafter"/>
</dbReference>
<feature type="domain" description="HTH tetR-type" evidence="3">
    <location>
        <begin position="22"/>
        <end position="82"/>
    </location>
</feature>
<proteinExistence type="predicted"/>
<dbReference type="InterPro" id="IPR041583">
    <property type="entry name" value="TetR_C_31"/>
</dbReference>
<dbReference type="PANTHER" id="PTHR30055:SF231">
    <property type="entry name" value="TRANSCRIPTIONAL REGULATORY PROTEIN (PROBABLY DEOR-FAMILY)-RELATED"/>
    <property type="match status" value="1"/>
</dbReference>
<evidence type="ECO:0000259" key="3">
    <source>
        <dbReference type="PROSITE" id="PS50977"/>
    </source>
</evidence>
<dbReference type="PROSITE" id="PS50977">
    <property type="entry name" value="HTH_TETR_2"/>
    <property type="match status" value="1"/>
</dbReference>
<keyword evidence="1 2" id="KW-0238">DNA-binding</keyword>
<evidence type="ECO:0000313" key="4">
    <source>
        <dbReference type="EMBL" id="MYR33184.1"/>
    </source>
</evidence>
<evidence type="ECO:0000256" key="1">
    <source>
        <dbReference type="ARBA" id="ARBA00023125"/>
    </source>
</evidence>
<evidence type="ECO:0000313" key="5">
    <source>
        <dbReference type="Proteomes" id="UP000467124"/>
    </source>
</evidence>
<evidence type="ECO:0000256" key="2">
    <source>
        <dbReference type="PROSITE-ProRule" id="PRU00335"/>
    </source>
</evidence>
<dbReference type="PANTHER" id="PTHR30055">
    <property type="entry name" value="HTH-TYPE TRANSCRIPTIONAL REGULATOR RUTR"/>
    <property type="match status" value="1"/>
</dbReference>
<comment type="caution">
    <text evidence="4">The sequence shown here is derived from an EMBL/GenBank/DDBJ whole genome shotgun (WGS) entry which is preliminary data.</text>
</comment>
<dbReference type="InterPro" id="IPR001647">
    <property type="entry name" value="HTH_TetR"/>
</dbReference>
<feature type="DNA-binding region" description="H-T-H motif" evidence="2">
    <location>
        <begin position="45"/>
        <end position="64"/>
    </location>
</feature>